<dbReference type="Proteomes" id="UP001058860">
    <property type="component" value="Chromosome"/>
</dbReference>
<evidence type="ECO:0000313" key="1">
    <source>
        <dbReference type="EMBL" id="UUY03014.1"/>
    </source>
</evidence>
<sequence length="162" mass="17498">MDDSIATQVANAWHELVEDEELRSVYGDLGVSLRTSLPDAIDAIAAVVVDGRPSVLALVGDGLFVAAFAKVGDGDRLRVVTERIPLSPTPTMQIHDGWRPDSSKGPFRASGERARHWTVTWVDGRVIAFESIIGRAGGFHPEADAAERFGRVLAAQLGWQIP</sequence>
<keyword evidence="2" id="KW-1185">Reference proteome</keyword>
<reference evidence="2" key="1">
    <citation type="submission" date="2021-11" db="EMBL/GenBank/DDBJ databases">
        <title>Cultivation dependent microbiological survey of springs from the worlds oldest radium mine currently devoted to the extraction of radon-saturated water.</title>
        <authorList>
            <person name="Kapinusova G."/>
            <person name="Smrhova T."/>
            <person name="Strejcek M."/>
            <person name="Suman J."/>
            <person name="Jani K."/>
            <person name="Pajer P."/>
            <person name="Uhlik O."/>
        </authorList>
    </citation>
    <scope>NUCLEOTIDE SEQUENCE [LARGE SCALE GENOMIC DNA]</scope>
    <source>
        <strain evidence="2">J379</strain>
    </source>
</reference>
<accession>A0ABY5PEB0</accession>
<protein>
    <submittedName>
        <fullName evidence="1">Uncharacterized protein</fullName>
    </submittedName>
</protein>
<organism evidence="1 2">
    <name type="scientific">Svornostia abyssi</name>
    <dbReference type="NCBI Taxonomy" id="2898438"/>
    <lineage>
        <taxon>Bacteria</taxon>
        <taxon>Bacillati</taxon>
        <taxon>Actinomycetota</taxon>
        <taxon>Thermoleophilia</taxon>
        <taxon>Solirubrobacterales</taxon>
        <taxon>Baekduiaceae</taxon>
        <taxon>Svornostia</taxon>
    </lineage>
</organism>
<dbReference type="EMBL" id="CP088295">
    <property type="protein sequence ID" value="UUY03014.1"/>
    <property type="molecule type" value="Genomic_DNA"/>
</dbReference>
<proteinExistence type="predicted"/>
<gene>
    <name evidence="1" type="ORF">LRS13_20405</name>
</gene>
<name>A0ABY5PEB0_9ACTN</name>
<dbReference type="RefSeq" id="WP_353863530.1">
    <property type="nucleotide sequence ID" value="NZ_CP088295.1"/>
</dbReference>
<evidence type="ECO:0000313" key="2">
    <source>
        <dbReference type="Proteomes" id="UP001058860"/>
    </source>
</evidence>